<accession>A0A3N1D7C2</accession>
<dbReference type="Pfam" id="PF00753">
    <property type="entry name" value="Lactamase_B"/>
    <property type="match status" value="1"/>
</dbReference>
<dbReference type="InterPro" id="IPR036866">
    <property type="entry name" value="RibonucZ/Hydroxyglut_hydro"/>
</dbReference>
<sequence length="261" mass="27802">MRAPRITRLSDDAHFVEAAAVNWTILAEGDDVTLIDAGYPGDLETVRYSLEAVGHRPEQITAILVTHAHVDHIGAIPALLRLAPKAQVITSAEEAPHVRREYLQQAAPKDVAANLWRPGFLGWTLHILRAGALSDPRVPEARPHTHDDLVRDPVSGLPTTGALDVPGRPVPVLTPGHTSGHTCYHLPDLGAVVTGDALATAHPTSRRRGPQLLHPIFNHDERATRAALSLLAPLPADTVLPGHGPVHRTPISAAVAAALSS</sequence>
<gene>
    <name evidence="2" type="ORF">EDD29_7071</name>
</gene>
<proteinExistence type="predicted"/>
<evidence type="ECO:0000313" key="2">
    <source>
        <dbReference type="EMBL" id="ROO89381.1"/>
    </source>
</evidence>
<protein>
    <submittedName>
        <fullName evidence="2">Glyoxylase-like metal-dependent hydrolase (Beta-lactamase superfamily II)</fullName>
    </submittedName>
</protein>
<comment type="caution">
    <text evidence="2">The sequence shown here is derived from an EMBL/GenBank/DDBJ whole genome shotgun (WGS) entry which is preliminary data.</text>
</comment>
<reference evidence="2 3" key="1">
    <citation type="submission" date="2018-11" db="EMBL/GenBank/DDBJ databases">
        <title>Sequencing the genomes of 1000 actinobacteria strains.</title>
        <authorList>
            <person name="Klenk H.-P."/>
        </authorList>
    </citation>
    <scope>NUCLEOTIDE SEQUENCE [LARGE SCALE GENOMIC DNA]</scope>
    <source>
        <strain evidence="2 3">DSM 44254</strain>
    </source>
</reference>
<keyword evidence="3" id="KW-1185">Reference proteome</keyword>
<evidence type="ECO:0000259" key="1">
    <source>
        <dbReference type="SMART" id="SM00849"/>
    </source>
</evidence>
<dbReference type="AlphaFoldDB" id="A0A3N1D7C2"/>
<dbReference type="SUPFAM" id="SSF56281">
    <property type="entry name" value="Metallo-hydrolase/oxidoreductase"/>
    <property type="match status" value="1"/>
</dbReference>
<dbReference type="Proteomes" id="UP000272400">
    <property type="component" value="Unassembled WGS sequence"/>
</dbReference>
<keyword evidence="2" id="KW-0378">Hydrolase</keyword>
<dbReference type="EMBL" id="RJKE01000001">
    <property type="protein sequence ID" value="ROO89381.1"/>
    <property type="molecule type" value="Genomic_DNA"/>
</dbReference>
<dbReference type="PANTHER" id="PTHR42951:SF14">
    <property type="entry name" value="METALLO-BETA-LACTAMASE SUPERFAMILY PROTEIN"/>
    <property type="match status" value="1"/>
</dbReference>
<feature type="domain" description="Metallo-beta-lactamase" evidence="1">
    <location>
        <begin position="20"/>
        <end position="243"/>
    </location>
</feature>
<name>A0A3N1D7C2_9ACTN</name>
<dbReference type="InterPro" id="IPR050855">
    <property type="entry name" value="NDM-1-like"/>
</dbReference>
<dbReference type="GO" id="GO:0016787">
    <property type="term" value="F:hydrolase activity"/>
    <property type="evidence" value="ECO:0007669"/>
    <property type="project" value="UniProtKB-KW"/>
</dbReference>
<organism evidence="2 3">
    <name type="scientific">Actinocorallia herbida</name>
    <dbReference type="NCBI Taxonomy" id="58109"/>
    <lineage>
        <taxon>Bacteria</taxon>
        <taxon>Bacillati</taxon>
        <taxon>Actinomycetota</taxon>
        <taxon>Actinomycetes</taxon>
        <taxon>Streptosporangiales</taxon>
        <taxon>Thermomonosporaceae</taxon>
        <taxon>Actinocorallia</taxon>
    </lineage>
</organism>
<dbReference type="InterPro" id="IPR001279">
    <property type="entry name" value="Metallo-B-lactamas"/>
</dbReference>
<evidence type="ECO:0000313" key="3">
    <source>
        <dbReference type="Proteomes" id="UP000272400"/>
    </source>
</evidence>
<dbReference type="RefSeq" id="WP_123668488.1">
    <property type="nucleotide sequence ID" value="NZ_RJKE01000001.1"/>
</dbReference>
<dbReference type="SMART" id="SM00849">
    <property type="entry name" value="Lactamase_B"/>
    <property type="match status" value="1"/>
</dbReference>
<dbReference type="Gene3D" id="3.60.15.10">
    <property type="entry name" value="Ribonuclease Z/Hydroxyacylglutathione hydrolase-like"/>
    <property type="match status" value="1"/>
</dbReference>
<dbReference type="PANTHER" id="PTHR42951">
    <property type="entry name" value="METALLO-BETA-LACTAMASE DOMAIN-CONTAINING"/>
    <property type="match status" value="1"/>
</dbReference>
<dbReference type="OrthoDB" id="2971563at2"/>